<evidence type="ECO:0000313" key="3">
    <source>
        <dbReference type="EMBL" id="KAK6195646.1"/>
    </source>
</evidence>
<dbReference type="GO" id="GO:0042981">
    <property type="term" value="P:regulation of apoptotic process"/>
    <property type="evidence" value="ECO:0007669"/>
    <property type="project" value="InterPro"/>
</dbReference>
<sequence length="571" mass="66130">MNPRQKEVFQTHRNFIIKNIIWTEDFAGLLKTQGLVTDSILNDIGKHENRDERIKVLLDRLTMKAGQAYHKFCNVLQVTGHYFLADFLRDEENSDPPNVKDMLKKLPFLAKTLKDSERKMVESYVIEKMQTETLKFVWKKDAKDKDKALDAKLKQLETEVLMKEKGKMANDQISDLKGTLMTATEECAVLKAQINALKAEISALRTQHQDDLSKQVKFSMANENSLKRVTEKLEESEKALNKIRILVRDTASTRDQKSEKTTTMPENNVSYLMDDLNFLLSEFKSLCITERKYEDLVQERDWVLEQMGFTVTEDGSPNLTKAYKEFVNQHERNIEDLRKEVDKYDELLRVQTDKMSFIENVKDENDRKTANSTAIWQAAIMSVMRRQLQDTKASNRKKDSNILFLEEEIRKLKDKLSRYENLLEEQKENNRRDLMNLSVGEDLENLRRPILKDPQEKRYVKSLDSVNGGDASGESIISVKSETPRPKVNTLPPLKYAVQKMNPGATVPRILKVRPQASIPRRYESRAFGGVPEGLFTSQLTLENRRNNNSVNGLSELKNVNRQRDAVNEFR</sequence>
<feature type="coiled-coil region" evidence="1">
    <location>
        <begin position="139"/>
        <end position="246"/>
    </location>
</feature>
<feature type="coiled-coil region" evidence="1">
    <location>
        <begin position="395"/>
        <end position="436"/>
    </location>
</feature>
<keyword evidence="1" id="KW-0175">Coiled coil</keyword>
<dbReference type="Proteomes" id="UP001347796">
    <property type="component" value="Unassembled WGS sequence"/>
</dbReference>
<reference evidence="3 4" key="1">
    <citation type="submission" date="2024-01" db="EMBL/GenBank/DDBJ databases">
        <title>The genome of the rayed Mediterranean limpet Patella caerulea (Linnaeus, 1758).</title>
        <authorList>
            <person name="Anh-Thu Weber A."/>
            <person name="Halstead-Nussloch G."/>
        </authorList>
    </citation>
    <scope>NUCLEOTIDE SEQUENCE [LARGE SCALE GENOMIC DNA]</scope>
    <source>
        <strain evidence="3">AATW-2023a</strain>
        <tissue evidence="3">Whole specimen</tissue>
    </source>
</reference>
<feature type="coiled-coil region" evidence="1">
    <location>
        <begin position="320"/>
        <end position="354"/>
    </location>
</feature>
<gene>
    <name evidence="3" type="ORF">SNE40_001031</name>
</gene>
<dbReference type="Gene3D" id="1.10.533.10">
    <property type="entry name" value="Death Domain, Fas"/>
    <property type="match status" value="1"/>
</dbReference>
<feature type="domain" description="CARD" evidence="2">
    <location>
        <begin position="1"/>
        <end position="91"/>
    </location>
</feature>
<accession>A0AAN8K6B9</accession>
<proteinExistence type="predicted"/>
<name>A0AAN8K6B9_PATCE</name>
<evidence type="ECO:0000313" key="4">
    <source>
        <dbReference type="Proteomes" id="UP001347796"/>
    </source>
</evidence>
<dbReference type="InterPro" id="IPR001315">
    <property type="entry name" value="CARD"/>
</dbReference>
<protein>
    <recommendedName>
        <fullName evidence="2">CARD domain-containing protein</fullName>
    </recommendedName>
</protein>
<evidence type="ECO:0000256" key="1">
    <source>
        <dbReference type="SAM" id="Coils"/>
    </source>
</evidence>
<dbReference type="PROSITE" id="PS50209">
    <property type="entry name" value="CARD"/>
    <property type="match status" value="1"/>
</dbReference>
<dbReference type="InterPro" id="IPR011029">
    <property type="entry name" value="DEATH-like_dom_sf"/>
</dbReference>
<organism evidence="3 4">
    <name type="scientific">Patella caerulea</name>
    <name type="common">Rayed Mediterranean limpet</name>
    <dbReference type="NCBI Taxonomy" id="87958"/>
    <lineage>
        <taxon>Eukaryota</taxon>
        <taxon>Metazoa</taxon>
        <taxon>Spiralia</taxon>
        <taxon>Lophotrochozoa</taxon>
        <taxon>Mollusca</taxon>
        <taxon>Gastropoda</taxon>
        <taxon>Patellogastropoda</taxon>
        <taxon>Patelloidea</taxon>
        <taxon>Patellidae</taxon>
        <taxon>Patella</taxon>
    </lineage>
</organism>
<keyword evidence="4" id="KW-1185">Reference proteome</keyword>
<dbReference type="SUPFAM" id="SSF47986">
    <property type="entry name" value="DEATH domain"/>
    <property type="match status" value="1"/>
</dbReference>
<comment type="caution">
    <text evidence="3">The sequence shown here is derived from an EMBL/GenBank/DDBJ whole genome shotgun (WGS) entry which is preliminary data.</text>
</comment>
<dbReference type="CDD" id="cd01671">
    <property type="entry name" value="CARD"/>
    <property type="match status" value="1"/>
</dbReference>
<dbReference type="EMBL" id="JAZGQO010000001">
    <property type="protein sequence ID" value="KAK6195646.1"/>
    <property type="molecule type" value="Genomic_DNA"/>
</dbReference>
<dbReference type="AlphaFoldDB" id="A0AAN8K6B9"/>
<evidence type="ECO:0000259" key="2">
    <source>
        <dbReference type="PROSITE" id="PS50209"/>
    </source>
</evidence>